<protein>
    <submittedName>
        <fullName evidence="1">Uncharacterized protein</fullName>
    </submittedName>
</protein>
<proteinExistence type="predicted"/>
<dbReference type="Proteomes" id="UP000576082">
    <property type="component" value="Unassembled WGS sequence"/>
</dbReference>
<dbReference type="EMBL" id="JABANE010000248">
    <property type="protein sequence ID" value="NME72929.1"/>
    <property type="molecule type" value="Genomic_DNA"/>
</dbReference>
<organism evidence="1 2">
    <name type="scientific">Flammeovirga aprica JL-4</name>
    <dbReference type="NCBI Taxonomy" id="694437"/>
    <lineage>
        <taxon>Bacteria</taxon>
        <taxon>Pseudomonadati</taxon>
        <taxon>Bacteroidota</taxon>
        <taxon>Cytophagia</taxon>
        <taxon>Cytophagales</taxon>
        <taxon>Flammeovirgaceae</taxon>
        <taxon>Flammeovirga</taxon>
    </lineage>
</organism>
<evidence type="ECO:0000313" key="1">
    <source>
        <dbReference type="EMBL" id="NME72929.1"/>
    </source>
</evidence>
<name>A0A7X9XDR2_9BACT</name>
<gene>
    <name evidence="1" type="ORF">HHU12_33535</name>
</gene>
<accession>A0A7X9XDR2</accession>
<comment type="caution">
    <text evidence="1">The sequence shown here is derived from an EMBL/GenBank/DDBJ whole genome shotgun (WGS) entry which is preliminary data.</text>
</comment>
<evidence type="ECO:0000313" key="2">
    <source>
        <dbReference type="Proteomes" id="UP000576082"/>
    </source>
</evidence>
<dbReference type="AlphaFoldDB" id="A0A7X9XDR2"/>
<reference evidence="1 2" key="1">
    <citation type="submission" date="2020-04" db="EMBL/GenBank/DDBJ databases">
        <title>Flammeovirga sp. SR4, a novel species isolated from seawater.</title>
        <authorList>
            <person name="Wang X."/>
        </authorList>
    </citation>
    <scope>NUCLEOTIDE SEQUENCE [LARGE SCALE GENOMIC DNA]</scope>
    <source>
        <strain evidence="1 2">ATCC 23126</strain>
    </source>
</reference>
<dbReference type="RefSeq" id="WP_169661083.1">
    <property type="nucleotide sequence ID" value="NZ_JABANE010000248.1"/>
</dbReference>
<sequence>MAFLYEGEGYDNIDWNYSPTEEEFNQILKVNFSEEPKIFNGKGKAILIYNTVQQK</sequence>
<keyword evidence="2" id="KW-1185">Reference proteome</keyword>